<keyword evidence="2" id="KW-0812">Transmembrane</keyword>
<keyword evidence="2" id="KW-0472">Membrane</keyword>
<evidence type="ECO:0000256" key="2">
    <source>
        <dbReference type="SAM" id="Phobius"/>
    </source>
</evidence>
<evidence type="ECO:0000313" key="3">
    <source>
        <dbReference type="EMBL" id="QHU17736.1"/>
    </source>
</evidence>
<evidence type="ECO:0000256" key="1">
    <source>
        <dbReference type="SAM" id="MobiDB-lite"/>
    </source>
</evidence>
<dbReference type="EMBL" id="MN740917">
    <property type="protein sequence ID" value="QHU17736.1"/>
    <property type="molecule type" value="Genomic_DNA"/>
</dbReference>
<feature type="transmembrane region" description="Helical" evidence="2">
    <location>
        <begin position="21"/>
        <end position="40"/>
    </location>
</feature>
<sequence length="71" mass="8266">MAQKTRNMRKNRRNRKGGKKTGLLETAAVPFGLLAIQHLATKKYGRKSSKTQKRKNKSYKNKKNKSYKKRS</sequence>
<organism evidence="3">
    <name type="scientific">viral metagenome</name>
    <dbReference type="NCBI Taxonomy" id="1070528"/>
    <lineage>
        <taxon>unclassified sequences</taxon>
        <taxon>metagenomes</taxon>
        <taxon>organismal metagenomes</taxon>
    </lineage>
</organism>
<name>A0A6C0KKP8_9ZZZZ</name>
<feature type="region of interest" description="Disordered" evidence="1">
    <location>
        <begin position="1"/>
        <end position="24"/>
    </location>
</feature>
<dbReference type="AlphaFoldDB" id="A0A6C0KKP8"/>
<proteinExistence type="predicted"/>
<keyword evidence="2" id="KW-1133">Transmembrane helix</keyword>
<accession>A0A6C0KKP8</accession>
<feature type="compositionally biased region" description="Basic residues" evidence="1">
    <location>
        <begin position="1"/>
        <end position="19"/>
    </location>
</feature>
<feature type="region of interest" description="Disordered" evidence="1">
    <location>
        <begin position="40"/>
        <end position="71"/>
    </location>
</feature>
<protein>
    <submittedName>
        <fullName evidence="3">Uncharacterized protein</fullName>
    </submittedName>
</protein>
<reference evidence="3" key="1">
    <citation type="journal article" date="2020" name="Nature">
        <title>Giant virus diversity and host interactions through global metagenomics.</title>
        <authorList>
            <person name="Schulz F."/>
            <person name="Roux S."/>
            <person name="Paez-Espino D."/>
            <person name="Jungbluth S."/>
            <person name="Walsh D.A."/>
            <person name="Denef V.J."/>
            <person name="McMahon K.D."/>
            <person name="Konstantinidis K.T."/>
            <person name="Eloe-Fadrosh E.A."/>
            <person name="Kyrpides N.C."/>
            <person name="Woyke T."/>
        </authorList>
    </citation>
    <scope>NUCLEOTIDE SEQUENCE</scope>
    <source>
        <strain evidence="3">GVMAG-S-3300012919-55</strain>
    </source>
</reference>